<evidence type="ECO:0000256" key="1">
    <source>
        <dbReference type="SAM" id="MobiDB-lite"/>
    </source>
</evidence>
<dbReference type="STRING" id="946122.A0A0C2XKX1"/>
<reference evidence="2 3" key="1">
    <citation type="submission" date="2014-04" db="EMBL/GenBank/DDBJ databases">
        <title>Evolutionary Origins and Diversification of the Mycorrhizal Mutualists.</title>
        <authorList>
            <consortium name="DOE Joint Genome Institute"/>
            <consortium name="Mycorrhizal Genomics Consortium"/>
            <person name="Kohler A."/>
            <person name="Kuo A."/>
            <person name="Nagy L.G."/>
            <person name="Floudas D."/>
            <person name="Copeland A."/>
            <person name="Barry K.W."/>
            <person name="Cichocki N."/>
            <person name="Veneault-Fourrey C."/>
            <person name="LaButti K."/>
            <person name="Lindquist E.A."/>
            <person name="Lipzen A."/>
            <person name="Lundell T."/>
            <person name="Morin E."/>
            <person name="Murat C."/>
            <person name="Riley R."/>
            <person name="Ohm R."/>
            <person name="Sun H."/>
            <person name="Tunlid A."/>
            <person name="Henrissat B."/>
            <person name="Grigoriev I.V."/>
            <person name="Hibbett D.S."/>
            <person name="Martin F."/>
        </authorList>
    </citation>
    <scope>NUCLEOTIDE SEQUENCE [LARGE SCALE GENOMIC DNA]</scope>
    <source>
        <strain evidence="2 3">Koide BX008</strain>
    </source>
</reference>
<accession>A0A0C2XKX1</accession>
<feature type="compositionally biased region" description="Polar residues" evidence="1">
    <location>
        <begin position="143"/>
        <end position="153"/>
    </location>
</feature>
<dbReference type="Proteomes" id="UP000054549">
    <property type="component" value="Unassembled WGS sequence"/>
</dbReference>
<sequence>MCRPLTAPVDHVCPMCKVFPHSRCQHQSAVCRNRKYHPSFDVQYLTNAEVDWFNGCGYCKVARAESNSKPGSNPGWPGCCRPPVHSEYASIPIYVWRAVNIVHHVQIPPEIKAMLEIPKLPTPAGSLRGPRKPAATASERKGTGNSSPTTKSTALPGKPRLGGSPQQPTATLTRSAGAVVVAPATAEQRRPSFLENGDKSSHSNPSRMKLPDFEASATPRRSTSVRQATPPATTTSTDNRVHGSVRRSNTVTAAQPTHSRSSSTSTLSRVTLPNARPVKERDDELSSASSSGGSSDGTESLSDNTVVSDGAFTDYLSDESEAELQRQAEARAALLAQTQMEEMEFKAARLQLAHVDLRPPKSWRGGK</sequence>
<proteinExistence type="predicted"/>
<protein>
    <submittedName>
        <fullName evidence="2">Uncharacterized protein</fullName>
    </submittedName>
</protein>
<dbReference type="InParanoid" id="A0A0C2XKX1"/>
<evidence type="ECO:0000313" key="2">
    <source>
        <dbReference type="EMBL" id="KIL70161.1"/>
    </source>
</evidence>
<feature type="region of interest" description="Disordered" evidence="1">
    <location>
        <begin position="121"/>
        <end position="306"/>
    </location>
</feature>
<dbReference type="EMBL" id="KN818224">
    <property type="protein sequence ID" value="KIL70161.1"/>
    <property type="molecule type" value="Genomic_DNA"/>
</dbReference>
<dbReference type="AlphaFoldDB" id="A0A0C2XKX1"/>
<gene>
    <name evidence="2" type="ORF">M378DRAFT_156227</name>
</gene>
<feature type="compositionally biased region" description="Low complexity" evidence="1">
    <location>
        <begin position="286"/>
        <end position="303"/>
    </location>
</feature>
<feature type="compositionally biased region" description="Low complexity" evidence="1">
    <location>
        <begin position="259"/>
        <end position="272"/>
    </location>
</feature>
<feature type="compositionally biased region" description="Polar residues" evidence="1">
    <location>
        <begin position="246"/>
        <end position="258"/>
    </location>
</feature>
<organism evidence="2 3">
    <name type="scientific">Amanita muscaria (strain Koide BX008)</name>
    <dbReference type="NCBI Taxonomy" id="946122"/>
    <lineage>
        <taxon>Eukaryota</taxon>
        <taxon>Fungi</taxon>
        <taxon>Dikarya</taxon>
        <taxon>Basidiomycota</taxon>
        <taxon>Agaricomycotina</taxon>
        <taxon>Agaricomycetes</taxon>
        <taxon>Agaricomycetidae</taxon>
        <taxon>Agaricales</taxon>
        <taxon>Pluteineae</taxon>
        <taxon>Amanitaceae</taxon>
        <taxon>Amanita</taxon>
    </lineage>
</organism>
<keyword evidence="3" id="KW-1185">Reference proteome</keyword>
<dbReference type="OrthoDB" id="3217643at2759"/>
<evidence type="ECO:0000313" key="3">
    <source>
        <dbReference type="Proteomes" id="UP000054549"/>
    </source>
</evidence>
<feature type="compositionally biased region" description="Basic and acidic residues" evidence="1">
    <location>
        <begin position="187"/>
        <end position="201"/>
    </location>
</feature>
<feature type="compositionally biased region" description="Polar residues" evidence="1">
    <location>
        <begin position="219"/>
        <end position="238"/>
    </location>
</feature>
<name>A0A0C2XKX1_AMAMK</name>
<feature type="compositionally biased region" description="Polar residues" evidence="1">
    <location>
        <begin position="164"/>
        <end position="174"/>
    </location>
</feature>
<dbReference type="HOGENOM" id="CLU_637911_0_0_1"/>